<accession>M7CMJ0</accession>
<gene>
    <name evidence="1" type="ORF">UY3_00286</name>
</gene>
<sequence length="132" mass="14794">MGRIMEWLNLLQHKKPGMCPPEVLVIHTDWLLISVSGSSQFVRGPNKCIRLNYGEIDTAAIDAAGIKLAGLVKPVLQLSEKSKHDCCFGNFAVPIGNYFWRSQSNTQESSIRTRSEAAIMQEMHPCIFSYPQ</sequence>
<organism evidence="1 2">
    <name type="scientific">Chelonia mydas</name>
    <name type="common">Green sea-turtle</name>
    <name type="synonym">Chelonia agassizi</name>
    <dbReference type="NCBI Taxonomy" id="8469"/>
    <lineage>
        <taxon>Eukaryota</taxon>
        <taxon>Metazoa</taxon>
        <taxon>Chordata</taxon>
        <taxon>Craniata</taxon>
        <taxon>Vertebrata</taxon>
        <taxon>Euteleostomi</taxon>
        <taxon>Archelosauria</taxon>
        <taxon>Testudinata</taxon>
        <taxon>Testudines</taxon>
        <taxon>Cryptodira</taxon>
        <taxon>Durocryptodira</taxon>
        <taxon>Americhelydia</taxon>
        <taxon>Chelonioidea</taxon>
        <taxon>Cheloniidae</taxon>
        <taxon>Chelonia</taxon>
    </lineage>
</organism>
<proteinExistence type="predicted"/>
<evidence type="ECO:0000313" key="1">
    <source>
        <dbReference type="EMBL" id="EMP42447.1"/>
    </source>
</evidence>
<name>M7CMJ0_CHEMY</name>
<evidence type="ECO:0000313" key="2">
    <source>
        <dbReference type="Proteomes" id="UP000031443"/>
    </source>
</evidence>
<dbReference type="Proteomes" id="UP000031443">
    <property type="component" value="Unassembled WGS sequence"/>
</dbReference>
<dbReference type="AlphaFoldDB" id="M7CMJ0"/>
<reference evidence="2" key="1">
    <citation type="journal article" date="2013" name="Nat. Genet.">
        <title>The draft genomes of soft-shell turtle and green sea turtle yield insights into the development and evolution of the turtle-specific body plan.</title>
        <authorList>
            <person name="Wang Z."/>
            <person name="Pascual-Anaya J."/>
            <person name="Zadissa A."/>
            <person name="Li W."/>
            <person name="Niimura Y."/>
            <person name="Huang Z."/>
            <person name="Li C."/>
            <person name="White S."/>
            <person name="Xiong Z."/>
            <person name="Fang D."/>
            <person name="Wang B."/>
            <person name="Ming Y."/>
            <person name="Chen Y."/>
            <person name="Zheng Y."/>
            <person name="Kuraku S."/>
            <person name="Pignatelli M."/>
            <person name="Herrero J."/>
            <person name="Beal K."/>
            <person name="Nozawa M."/>
            <person name="Li Q."/>
            <person name="Wang J."/>
            <person name="Zhang H."/>
            <person name="Yu L."/>
            <person name="Shigenobu S."/>
            <person name="Wang J."/>
            <person name="Liu J."/>
            <person name="Flicek P."/>
            <person name="Searle S."/>
            <person name="Wang J."/>
            <person name="Kuratani S."/>
            <person name="Yin Y."/>
            <person name="Aken B."/>
            <person name="Zhang G."/>
            <person name="Irie N."/>
        </authorList>
    </citation>
    <scope>NUCLEOTIDE SEQUENCE [LARGE SCALE GENOMIC DNA]</scope>
</reference>
<keyword evidence="2" id="KW-1185">Reference proteome</keyword>
<protein>
    <submittedName>
        <fullName evidence="1">Uncharacterized protein</fullName>
    </submittedName>
</protein>
<dbReference type="EMBL" id="KB473078">
    <property type="protein sequence ID" value="EMP42447.1"/>
    <property type="molecule type" value="Genomic_DNA"/>
</dbReference>